<feature type="transmembrane region" description="Helical" evidence="1">
    <location>
        <begin position="53"/>
        <end position="71"/>
    </location>
</feature>
<reference evidence="2 3" key="1">
    <citation type="submission" date="2005-10" db="EMBL/GenBank/DDBJ databases">
        <title>Complete sequence of Geobacter metallireducens GS-15.</title>
        <authorList>
            <consortium name="US DOE Joint Genome Institute"/>
            <person name="Copeland A."/>
            <person name="Lucas S."/>
            <person name="Lapidus A."/>
            <person name="Barry K."/>
            <person name="Detter J.C."/>
            <person name="Glavina T."/>
            <person name="Hammon N."/>
            <person name="Israni S."/>
            <person name="Pitluck S."/>
            <person name="Di Bartolo G."/>
            <person name="Chain P."/>
            <person name="Schmutz J."/>
            <person name="Larimer F."/>
            <person name="Land M."/>
            <person name="Kyrpides N."/>
            <person name="Ivanova N."/>
            <person name="Richardson P."/>
        </authorList>
    </citation>
    <scope>NUCLEOTIDE SEQUENCE [LARGE SCALE GENOMIC DNA]</scope>
    <source>
        <strain evidence="3">ATCC 53774 / DSM 7210 / GS-15</strain>
    </source>
</reference>
<keyword evidence="1" id="KW-0472">Membrane</keyword>
<name>Q39SV2_GEOMG</name>
<protein>
    <submittedName>
        <fullName evidence="2">Uncharacterized protein</fullName>
    </submittedName>
</protein>
<feature type="transmembrane region" description="Helical" evidence="1">
    <location>
        <begin position="91"/>
        <end position="110"/>
    </location>
</feature>
<accession>Q39SV2</accession>
<feature type="transmembrane region" description="Helical" evidence="1">
    <location>
        <begin position="20"/>
        <end position="41"/>
    </location>
</feature>
<dbReference type="HOGENOM" id="CLU_164829_1_0_7"/>
<reference evidence="2 3" key="2">
    <citation type="journal article" date="2009" name="BMC Microbiol.">
        <title>The genome sequence of Geobacter metallireducens: features of metabolism, physiology and regulation common and dissimilar to Geobacter sulfurreducens.</title>
        <authorList>
            <person name="Aklujkar M."/>
            <person name="Krushkal J."/>
            <person name="DiBartolo G."/>
            <person name="Lapidus A."/>
            <person name="Land M.L."/>
            <person name="Lovley D.R."/>
        </authorList>
    </citation>
    <scope>NUCLEOTIDE SEQUENCE [LARGE SCALE GENOMIC DNA]</scope>
    <source>
        <strain evidence="3">ATCC 53774 / DSM 7210 / GS-15</strain>
    </source>
</reference>
<keyword evidence="1" id="KW-1133">Transmembrane helix</keyword>
<proteinExistence type="predicted"/>
<dbReference type="STRING" id="269799.Gmet_2447"/>
<dbReference type="AlphaFoldDB" id="Q39SV2"/>
<organism evidence="2 3">
    <name type="scientific">Geobacter metallireducens (strain ATCC 53774 / DSM 7210 / GS-15)</name>
    <dbReference type="NCBI Taxonomy" id="269799"/>
    <lineage>
        <taxon>Bacteria</taxon>
        <taxon>Pseudomonadati</taxon>
        <taxon>Thermodesulfobacteriota</taxon>
        <taxon>Desulfuromonadia</taxon>
        <taxon>Geobacterales</taxon>
        <taxon>Geobacteraceae</taxon>
        <taxon>Geobacter</taxon>
    </lineage>
</organism>
<dbReference type="KEGG" id="gme:Gmet_2447"/>
<sequence>MMSLQEPSKEAVEIDITVHIFTVSATLVGVCLTVISLLIISRKLSHVKSLGEDLLAFDALLFLSSCILSYSALRVRKKGRRHTLERTSEEVFFVALALMGIICVFIVYELI</sequence>
<dbReference type="Proteomes" id="UP000007073">
    <property type="component" value="Chromosome"/>
</dbReference>
<evidence type="ECO:0000256" key="1">
    <source>
        <dbReference type="SAM" id="Phobius"/>
    </source>
</evidence>
<keyword evidence="3" id="KW-1185">Reference proteome</keyword>
<gene>
    <name evidence="2" type="ordered locus">Gmet_2447</name>
</gene>
<evidence type="ECO:0000313" key="3">
    <source>
        <dbReference type="Proteomes" id="UP000007073"/>
    </source>
</evidence>
<keyword evidence="1" id="KW-0812">Transmembrane</keyword>
<dbReference type="EMBL" id="CP000148">
    <property type="protein sequence ID" value="ABB32672.1"/>
    <property type="molecule type" value="Genomic_DNA"/>
</dbReference>
<evidence type="ECO:0000313" key="2">
    <source>
        <dbReference type="EMBL" id="ABB32672.1"/>
    </source>
</evidence>